<evidence type="ECO:0000313" key="10">
    <source>
        <dbReference type="EMBL" id="KAF9528525.1"/>
    </source>
</evidence>
<dbReference type="Pfam" id="PF09497">
    <property type="entry name" value="Med12"/>
    <property type="match status" value="1"/>
</dbReference>
<keyword evidence="11" id="KW-1185">Reference proteome</keyword>
<feature type="compositionally biased region" description="Low complexity" evidence="8">
    <location>
        <begin position="1491"/>
        <end position="1514"/>
    </location>
</feature>
<evidence type="ECO:0000313" key="11">
    <source>
        <dbReference type="Proteomes" id="UP000807306"/>
    </source>
</evidence>
<evidence type="ECO:0000256" key="3">
    <source>
        <dbReference type="ARBA" id="ARBA00019622"/>
    </source>
</evidence>
<comment type="subcellular location">
    <subcellularLocation>
        <location evidence="1">Nucleus</location>
    </subcellularLocation>
</comment>
<dbReference type="EMBL" id="MU157852">
    <property type="protein sequence ID" value="KAF9528525.1"/>
    <property type="molecule type" value="Genomic_DNA"/>
</dbReference>
<accession>A0A9P6EGA7</accession>
<keyword evidence="4" id="KW-0805">Transcription regulation</keyword>
<dbReference type="PANTHER" id="PTHR46567">
    <property type="entry name" value="MEDIATOR OF RNA POLYMERASE II TRANSCRIPTION SUBUNIT 12"/>
    <property type="match status" value="1"/>
</dbReference>
<comment type="caution">
    <text evidence="10">The sequence shown here is derived from an EMBL/GenBank/DDBJ whole genome shotgun (WGS) entry which is preliminary data.</text>
</comment>
<sequence length="1601" mass="179927">MREKKEEKQAEPLPVYESHPPGWLPKLHASADVGYPGFHPPRPRQDEDVLTTATIKDGLPYKLPVSVEYFSYNKMINEKFQNAPDTMGLLEGIMNEIFVRRADRIPPIPASTFKIPTRVTLNDAKRQAWFADLANPDVPLHKLGKSVPHGAKGHDLLDLLHSNNVAIPRAVWFLRVFGANETAGLRNKPNYVPTQYSIDMAILVTTYLRKQISEITLPSAPRPGLNIKQTFKGVLAEADSREKWISRFSYCLQLLRTFYAEDLVDHRTFLIWLVHQMVTCNLAQAGFIIRLVDEYLDDILASRALTRPLSEAFLMKLSEIRSSCATDILKDTDYLLKTNLQRVCLALPDSLVSPKLWNTYSPLLESVILENTIKPAADRHIQKNIRDLRYIISERFLDIKTRNEAMLFKGQIAEGSARLGNAVSCVKLLNSISSDTIMSSVVYFDQDTSAQTDFKDKLDLLLTWSVTPLQYGDHRPLAAVTLIKIWRDRACDRASRRDVATPSEFLQDQLFDWLDSSEVSEEKSNVRSIAVLFGKLVKYEIFSYSSYIQRLIARAETGLSSAEEPCSRHRSFLCWIPLYKADASLVNQRKVTLYGVRARRTPEEKTEREIRKEIRGVLPSLFEGTPDPIWTSASAVLEHCPILFSANRFEQVRTFRQWLIPHFQNCLRVKMEHAILFKAYLVTIELLAATKCFHSLLDLTIAMLEHTRGADSMNGLIGTFHRYATIWNCMDVMPIIVNALDSAHRNWKARGVPSHPLLTLLVKFDNRRYLSEEARKHLVADLEAFTLALQPRVQNPEPVPAVLPQILLLAGDPNPNAPSILANGLWMKYRASTDWGWKVWDNTVASLRQVPTMTLEAEARSACALRYGSFLWKVDQHLPNGLDGDILAWFTGPGRAELAGLSVEVWDVLKTVLLYLAVHGGVKTTTVLTGVVYPAWQMGGSGNVPEQQLAAANSLCCDMLLNEEGRVGDMPPTNLFEVQYIQTNRQSVFCEPNFSALVASIPALISLENNKDIPDQLRSDSTSLRGKLCHDPGFRQGAYRDLDIIRHAFENSPYLADQSADLCKREIAGLKVILHDANDETNIYDWPEVTSLLSPWKIAATTIQMQLQVKQLGRALSQESTVDIASANLNRLTTILFQHTKTAEEAYYVAEMARGADVFVAAKFINSGLQCMNDILTQHNSDAVNVDYLLRVGELLRILVHVSLPFRDTPAVTPAIEPPVQEAFVKTIHSHFKALSGQQTNVEESSHWMTSLTVLSRLLQFILSFKCGWTPKSKDTAHDITKLIFDLMLRCACEDYLDLCLYPILLDTLLVVLDEIPNEMKANYDPYHYYPNTTLEELSPDIPPEYRKQIAALLVDLPSRTVVTDLVNSYRDTDGKMVYGSPVINKPWEWIENLGEPPSSDPKDEEREVVKNSGSISLDHFGTRHTGESIKHTGAEGYWKTEGMVRGFEDGLTESVFIRDWRETRMNHETDLSPEILARLKPGLDAEALAAAEKSGATAKNSPSSSIVSRSSTSQYQHSPALSRQSSSTIEIIDVDNMPTNASTTKPIRDTGKRKASLASLSDDEIEIIEGPVVPRAGTSSKKQKSNKAPHIASKTKSKKR</sequence>
<evidence type="ECO:0000256" key="8">
    <source>
        <dbReference type="SAM" id="MobiDB-lite"/>
    </source>
</evidence>
<dbReference type="OrthoDB" id="20828at2759"/>
<evidence type="ECO:0000256" key="7">
    <source>
        <dbReference type="ARBA" id="ARBA00032010"/>
    </source>
</evidence>
<keyword evidence="6" id="KW-0539">Nucleus</keyword>
<dbReference type="Proteomes" id="UP000807306">
    <property type="component" value="Unassembled WGS sequence"/>
</dbReference>
<dbReference type="GO" id="GO:0006357">
    <property type="term" value="P:regulation of transcription by RNA polymerase II"/>
    <property type="evidence" value="ECO:0007669"/>
    <property type="project" value="InterPro"/>
</dbReference>
<proteinExistence type="inferred from homology"/>
<comment type="similarity">
    <text evidence="2">Belongs to the Mediator complex subunit 12 family.</text>
</comment>
<organism evidence="10 11">
    <name type="scientific">Crepidotus variabilis</name>
    <dbReference type="NCBI Taxonomy" id="179855"/>
    <lineage>
        <taxon>Eukaryota</taxon>
        <taxon>Fungi</taxon>
        <taxon>Dikarya</taxon>
        <taxon>Basidiomycota</taxon>
        <taxon>Agaricomycotina</taxon>
        <taxon>Agaricomycetes</taxon>
        <taxon>Agaricomycetidae</taxon>
        <taxon>Agaricales</taxon>
        <taxon>Agaricineae</taxon>
        <taxon>Crepidotaceae</taxon>
        <taxon>Crepidotus</taxon>
    </lineage>
</organism>
<feature type="compositionally biased region" description="Basic residues" evidence="8">
    <location>
        <begin position="1582"/>
        <end position="1601"/>
    </location>
</feature>
<protein>
    <recommendedName>
        <fullName evidence="3">Mediator of RNA polymerase II transcription subunit 12</fullName>
    </recommendedName>
    <alternativeName>
        <fullName evidence="7">Mediator complex subunit 12</fullName>
    </alternativeName>
</protein>
<dbReference type="SMART" id="SM01281">
    <property type="entry name" value="Med12"/>
    <property type="match status" value="1"/>
</dbReference>
<dbReference type="PANTHER" id="PTHR46567:SF1">
    <property type="entry name" value="MEDIATOR OF RNA POLYMERASE II TRANSCRIPTION SUBUNIT 12"/>
    <property type="match status" value="1"/>
</dbReference>
<dbReference type="GO" id="GO:0003712">
    <property type="term" value="F:transcription coregulator activity"/>
    <property type="evidence" value="ECO:0007669"/>
    <property type="project" value="InterPro"/>
</dbReference>
<feature type="region of interest" description="Disordered" evidence="8">
    <location>
        <begin position="1491"/>
        <end position="1601"/>
    </location>
</feature>
<reference evidence="10" key="1">
    <citation type="submission" date="2020-11" db="EMBL/GenBank/DDBJ databases">
        <authorList>
            <consortium name="DOE Joint Genome Institute"/>
            <person name="Ahrendt S."/>
            <person name="Riley R."/>
            <person name="Andreopoulos W."/>
            <person name="Labutti K."/>
            <person name="Pangilinan J."/>
            <person name="Ruiz-Duenas F.J."/>
            <person name="Barrasa J.M."/>
            <person name="Sanchez-Garcia M."/>
            <person name="Camarero S."/>
            <person name="Miyauchi S."/>
            <person name="Serrano A."/>
            <person name="Linde D."/>
            <person name="Babiker R."/>
            <person name="Drula E."/>
            <person name="Ayuso-Fernandez I."/>
            <person name="Pacheco R."/>
            <person name="Padilla G."/>
            <person name="Ferreira P."/>
            <person name="Barriuso J."/>
            <person name="Kellner H."/>
            <person name="Castanera R."/>
            <person name="Alfaro M."/>
            <person name="Ramirez L."/>
            <person name="Pisabarro A.G."/>
            <person name="Kuo A."/>
            <person name="Tritt A."/>
            <person name="Lipzen A."/>
            <person name="He G."/>
            <person name="Yan M."/>
            <person name="Ng V."/>
            <person name="Cullen D."/>
            <person name="Martin F."/>
            <person name="Rosso M.-N."/>
            <person name="Henrissat B."/>
            <person name="Hibbett D."/>
            <person name="Martinez A.T."/>
            <person name="Grigoriev I.V."/>
        </authorList>
    </citation>
    <scope>NUCLEOTIDE SEQUENCE</scope>
    <source>
        <strain evidence="10">CBS 506.95</strain>
    </source>
</reference>
<feature type="compositionally biased region" description="Polar residues" evidence="8">
    <location>
        <begin position="1515"/>
        <end position="1530"/>
    </location>
</feature>
<keyword evidence="5" id="KW-0804">Transcription</keyword>
<dbReference type="GO" id="GO:0016592">
    <property type="term" value="C:mediator complex"/>
    <property type="evidence" value="ECO:0007669"/>
    <property type="project" value="InterPro"/>
</dbReference>
<evidence type="ECO:0000259" key="9">
    <source>
        <dbReference type="SMART" id="SM01281"/>
    </source>
</evidence>
<evidence type="ECO:0000256" key="1">
    <source>
        <dbReference type="ARBA" id="ARBA00004123"/>
    </source>
</evidence>
<evidence type="ECO:0000256" key="2">
    <source>
        <dbReference type="ARBA" id="ARBA00010289"/>
    </source>
</evidence>
<feature type="domain" description="Mediator complex subunit Med12" evidence="9">
    <location>
        <begin position="112"/>
        <end position="175"/>
    </location>
</feature>
<gene>
    <name evidence="10" type="ORF">CPB83DRAFT_314750</name>
</gene>
<name>A0A9P6EGA7_9AGAR</name>
<evidence type="ECO:0000256" key="4">
    <source>
        <dbReference type="ARBA" id="ARBA00023015"/>
    </source>
</evidence>
<dbReference type="InterPro" id="IPR019035">
    <property type="entry name" value="Mediator_Med12"/>
</dbReference>
<evidence type="ECO:0000256" key="5">
    <source>
        <dbReference type="ARBA" id="ARBA00023163"/>
    </source>
</evidence>
<evidence type="ECO:0000256" key="6">
    <source>
        <dbReference type="ARBA" id="ARBA00023242"/>
    </source>
</evidence>